<gene>
    <name evidence="1" type="ORF">I553_2891</name>
</gene>
<sequence length="47" mass="5136">MLAVINRELDADFAIDAYAHVARWNAGRSGSRCGCAPKLRNACESVR</sequence>
<evidence type="ECO:0000313" key="1">
    <source>
        <dbReference type="EMBL" id="EUA78601.1"/>
    </source>
</evidence>
<reference evidence="1" key="1">
    <citation type="submission" date="2014-01" db="EMBL/GenBank/DDBJ databases">
        <authorList>
            <person name="Brown-Elliot B."/>
            <person name="Wallace R."/>
            <person name="Lenaerts A."/>
            <person name="Ordway D."/>
            <person name="DeGroote M.A."/>
            <person name="Parker T."/>
            <person name="Sizemore C."/>
            <person name="Tallon L.J."/>
            <person name="Sadzewicz L.K."/>
            <person name="Sengamalay N."/>
            <person name="Fraser C.M."/>
            <person name="Hine E."/>
            <person name="Shefchek K.A."/>
            <person name="Das S.P."/>
            <person name="Tettelin H."/>
        </authorList>
    </citation>
    <scope>NUCLEOTIDE SEQUENCE [LARGE SCALE GENOMIC DNA]</scope>
    <source>
        <strain evidence="1">4042</strain>
    </source>
</reference>
<name>X8EEH2_MYCXE</name>
<proteinExistence type="predicted"/>
<organism evidence="1">
    <name type="scientific">Mycobacterium xenopi 4042</name>
    <dbReference type="NCBI Taxonomy" id="1299334"/>
    <lineage>
        <taxon>Bacteria</taxon>
        <taxon>Bacillati</taxon>
        <taxon>Actinomycetota</taxon>
        <taxon>Actinomycetes</taxon>
        <taxon>Mycobacteriales</taxon>
        <taxon>Mycobacteriaceae</taxon>
        <taxon>Mycobacterium</taxon>
    </lineage>
</organism>
<dbReference type="EMBL" id="JAOB01000004">
    <property type="protein sequence ID" value="EUA78601.1"/>
    <property type="molecule type" value="Genomic_DNA"/>
</dbReference>
<dbReference type="PATRIC" id="fig|1299334.3.peg.133"/>
<protein>
    <submittedName>
        <fullName evidence="1">Uncharacterized protein</fullName>
    </submittedName>
</protein>
<comment type="caution">
    <text evidence="1">The sequence shown here is derived from an EMBL/GenBank/DDBJ whole genome shotgun (WGS) entry which is preliminary data.</text>
</comment>
<dbReference type="AlphaFoldDB" id="X8EEH2"/>
<accession>X8EEH2</accession>